<dbReference type="NCBIfam" id="NF003766">
    <property type="entry name" value="PRK05362.1"/>
    <property type="match status" value="1"/>
</dbReference>
<keyword evidence="4 6" id="KW-0464">Manganese</keyword>
<dbReference type="SUPFAM" id="SSF53649">
    <property type="entry name" value="Alkaline phosphatase-like"/>
    <property type="match status" value="1"/>
</dbReference>
<feature type="binding site" evidence="6">
    <location>
        <position position="347"/>
    </location>
    <ligand>
        <name>Mn(2+)</name>
        <dbReference type="ChEBI" id="CHEBI:29035"/>
        <label>1</label>
    </ligand>
</feature>
<comment type="similarity">
    <text evidence="1 6">Belongs to the phosphopentomutase family.</text>
</comment>
<dbReference type="GO" id="GO:0006018">
    <property type="term" value="P:2-deoxyribose 1-phosphate catabolic process"/>
    <property type="evidence" value="ECO:0007669"/>
    <property type="project" value="UniProtKB-UniRule"/>
</dbReference>
<dbReference type="GO" id="GO:0006015">
    <property type="term" value="P:5-phosphoribose 1-diphosphate biosynthetic process"/>
    <property type="evidence" value="ECO:0007669"/>
    <property type="project" value="UniProtKB-UniPathway"/>
</dbReference>
<dbReference type="UniPathway" id="UPA00087">
    <property type="reaction ID" value="UER00173"/>
</dbReference>
<dbReference type="HAMAP" id="MF_00740">
    <property type="entry name" value="Phosphopentomut"/>
    <property type="match status" value="1"/>
</dbReference>
<evidence type="ECO:0000256" key="5">
    <source>
        <dbReference type="ARBA" id="ARBA00023235"/>
    </source>
</evidence>
<evidence type="ECO:0000259" key="8">
    <source>
        <dbReference type="Pfam" id="PF01676"/>
    </source>
</evidence>
<evidence type="ECO:0000313" key="10">
    <source>
        <dbReference type="Proteomes" id="UP000249458"/>
    </source>
</evidence>
<evidence type="ECO:0000256" key="1">
    <source>
        <dbReference type="ARBA" id="ARBA00010373"/>
    </source>
</evidence>
<dbReference type="EC" id="5.4.2.7" evidence="6 7"/>
<name>A0A364LHH2_9GAMM</name>
<evidence type="ECO:0000256" key="4">
    <source>
        <dbReference type="ARBA" id="ARBA00023211"/>
    </source>
</evidence>
<feature type="domain" description="Metalloenzyme" evidence="8">
    <location>
        <begin position="4"/>
        <end position="397"/>
    </location>
</feature>
<dbReference type="Pfam" id="PF01676">
    <property type="entry name" value="Metalloenzyme"/>
    <property type="match status" value="1"/>
</dbReference>
<dbReference type="InterPro" id="IPR010045">
    <property type="entry name" value="DeoB"/>
</dbReference>
<evidence type="ECO:0000256" key="2">
    <source>
        <dbReference type="ARBA" id="ARBA00022490"/>
    </source>
</evidence>
<evidence type="ECO:0000313" key="9">
    <source>
        <dbReference type="EMBL" id="RAP35686.1"/>
    </source>
</evidence>
<gene>
    <name evidence="6" type="primary">deoB</name>
    <name evidence="9" type="ORF">B1207_11380</name>
</gene>
<comment type="function">
    <text evidence="6">Isomerase that catalyzes the conversion of deoxy-ribose 1-phosphate (dRib-1-P) and ribose 1-phosphate (Rib-1-P) to deoxy-ribose 5-phosphate (dRib-5-P) and ribose 5-phosphate (Rib-5-P), respectively.</text>
</comment>
<keyword evidence="5 6" id="KW-0413">Isomerase</keyword>
<dbReference type="Gene3D" id="3.40.720.10">
    <property type="entry name" value="Alkaline Phosphatase, subunit A"/>
    <property type="match status" value="1"/>
</dbReference>
<dbReference type="InterPro" id="IPR024052">
    <property type="entry name" value="Phosphopentomutase_DeoB_cap_sf"/>
</dbReference>
<dbReference type="Proteomes" id="UP000249458">
    <property type="component" value="Unassembled WGS sequence"/>
</dbReference>
<comment type="cofactor">
    <cofactor evidence="6">
        <name>Mn(2+)</name>
        <dbReference type="ChEBI" id="CHEBI:29035"/>
    </cofactor>
    <text evidence="6">Binds 2 manganese ions.</text>
</comment>
<dbReference type="PIRSF" id="PIRSF001491">
    <property type="entry name" value="Ppentomutase"/>
    <property type="match status" value="1"/>
</dbReference>
<dbReference type="GO" id="GO:0030145">
    <property type="term" value="F:manganese ion binding"/>
    <property type="evidence" value="ECO:0007669"/>
    <property type="project" value="UniProtKB-UniRule"/>
</dbReference>
<evidence type="ECO:0000256" key="3">
    <source>
        <dbReference type="ARBA" id="ARBA00022723"/>
    </source>
</evidence>
<feature type="binding site" evidence="6">
    <location>
        <position position="11"/>
    </location>
    <ligand>
        <name>Mn(2+)</name>
        <dbReference type="ChEBI" id="CHEBI:29035"/>
        <label>1</label>
    </ligand>
</feature>
<dbReference type="InterPro" id="IPR006124">
    <property type="entry name" value="Metalloenzyme"/>
</dbReference>
<dbReference type="CDD" id="cd16009">
    <property type="entry name" value="PPM"/>
    <property type="match status" value="1"/>
</dbReference>
<comment type="pathway">
    <text evidence="6">Carbohydrate degradation; 2-deoxy-D-ribose 1-phosphate degradation; D-glyceraldehyde 3-phosphate and acetaldehyde from 2-deoxy-alpha-D-ribose 1-phosphate: step 1/2.</text>
</comment>
<comment type="subcellular location">
    <subcellularLocation>
        <location evidence="6">Cytoplasm</location>
    </subcellularLocation>
</comment>
<comment type="caution">
    <text evidence="9">The sequence shown here is derived from an EMBL/GenBank/DDBJ whole genome shotgun (WGS) entry which is preliminary data.</text>
</comment>
<dbReference type="InterPro" id="IPR017850">
    <property type="entry name" value="Alkaline_phosphatase_core_sf"/>
</dbReference>
<dbReference type="GO" id="GO:0043094">
    <property type="term" value="P:metabolic compound salvage"/>
    <property type="evidence" value="ECO:0007669"/>
    <property type="project" value="UniProtKB-UniRule"/>
</dbReference>
<reference evidence="9 10" key="1">
    <citation type="submission" date="2017-02" db="EMBL/GenBank/DDBJ databases">
        <title>Legionella quilivanii strain from human: case report and whole genome sequencing analysis.</title>
        <authorList>
            <person name="Lalancette C."/>
            <person name="Leduc J.-M."/>
            <person name="Levesque S."/>
            <person name="Fournier E."/>
            <person name="Saoud J."/>
            <person name="Faucher S.P."/>
            <person name="Bernard K."/>
            <person name="Martineau C."/>
            <person name="Longtin J."/>
        </authorList>
    </citation>
    <scope>NUCLEOTIDE SEQUENCE [LARGE SCALE GENOMIC DNA]</scope>
    <source>
        <strain evidence="9 10">ID143958</strain>
    </source>
</reference>
<dbReference type="Gene3D" id="3.30.70.1250">
    <property type="entry name" value="Phosphopentomutase"/>
    <property type="match status" value="1"/>
</dbReference>
<dbReference type="GO" id="GO:0005829">
    <property type="term" value="C:cytosol"/>
    <property type="evidence" value="ECO:0007669"/>
    <property type="project" value="TreeGrafter"/>
</dbReference>
<keyword evidence="3 6" id="KW-0479">Metal-binding</keyword>
<dbReference type="EMBL" id="MVJN01000008">
    <property type="protein sequence ID" value="RAP35686.1"/>
    <property type="molecule type" value="Genomic_DNA"/>
</dbReference>
<comment type="catalytic activity">
    <reaction evidence="6">
        <text>2-deoxy-alpha-D-ribose 1-phosphate = 2-deoxy-D-ribose 5-phosphate</text>
        <dbReference type="Rhea" id="RHEA:27658"/>
        <dbReference type="ChEBI" id="CHEBI:57259"/>
        <dbReference type="ChEBI" id="CHEBI:62877"/>
        <dbReference type="EC" id="5.4.2.7"/>
    </reaction>
</comment>
<protein>
    <recommendedName>
        <fullName evidence="6 7">Phosphopentomutase</fullName>
        <ecNumber evidence="6 7">5.4.2.7</ecNumber>
    </recommendedName>
    <alternativeName>
        <fullName evidence="6">Phosphodeoxyribomutase</fullName>
    </alternativeName>
</protein>
<dbReference type="RefSeq" id="WP_112220081.1">
    <property type="nucleotide sequence ID" value="NZ_MVJN01000008.1"/>
</dbReference>
<feature type="binding site" evidence="6">
    <location>
        <position position="305"/>
    </location>
    <ligand>
        <name>Mn(2+)</name>
        <dbReference type="ChEBI" id="CHEBI:29035"/>
        <label>2</label>
    </ligand>
</feature>
<comment type="catalytic activity">
    <reaction evidence="6">
        <text>alpha-D-ribose 1-phosphate = D-ribose 5-phosphate</text>
        <dbReference type="Rhea" id="RHEA:18793"/>
        <dbReference type="ChEBI" id="CHEBI:57720"/>
        <dbReference type="ChEBI" id="CHEBI:78346"/>
        <dbReference type="EC" id="5.4.2.7"/>
    </reaction>
</comment>
<dbReference type="NCBIfam" id="TIGR01696">
    <property type="entry name" value="deoB"/>
    <property type="match status" value="1"/>
</dbReference>
<dbReference type="PANTHER" id="PTHR21110:SF0">
    <property type="entry name" value="PHOSPHOPENTOMUTASE"/>
    <property type="match status" value="1"/>
</dbReference>
<dbReference type="GO" id="GO:0009117">
    <property type="term" value="P:nucleotide metabolic process"/>
    <property type="evidence" value="ECO:0007669"/>
    <property type="project" value="UniProtKB-UniRule"/>
</dbReference>
<evidence type="ECO:0000256" key="7">
    <source>
        <dbReference type="NCBIfam" id="TIGR01696"/>
    </source>
</evidence>
<dbReference type="FunFam" id="3.30.70.1250:FF:000001">
    <property type="entry name" value="Phosphopentomutase"/>
    <property type="match status" value="1"/>
</dbReference>
<feature type="binding site" evidence="6">
    <location>
        <position position="358"/>
    </location>
    <ligand>
        <name>Mn(2+)</name>
        <dbReference type="ChEBI" id="CHEBI:29035"/>
        <label>2</label>
    </ligand>
</feature>
<feature type="binding site" evidence="6">
    <location>
        <position position="310"/>
    </location>
    <ligand>
        <name>Mn(2+)</name>
        <dbReference type="ChEBI" id="CHEBI:29035"/>
        <label>2</label>
    </ligand>
</feature>
<accession>A0A364LHH2</accession>
<dbReference type="GO" id="GO:0008973">
    <property type="term" value="F:phosphopentomutase activity"/>
    <property type="evidence" value="ECO:0007669"/>
    <property type="project" value="UniProtKB-UniRule"/>
</dbReference>
<keyword evidence="2 6" id="KW-0963">Cytoplasm</keyword>
<dbReference type="SUPFAM" id="SSF143856">
    <property type="entry name" value="DeoB insert domain-like"/>
    <property type="match status" value="1"/>
</dbReference>
<dbReference type="AlphaFoldDB" id="A0A364LHH2"/>
<sequence>MLGRVCILLMDSFGLGASQDAIRYGDQGADTFGHIHAACAEGQADRENVRQGPLMLPNLARLGLYHAALASTGIPRIDLSTLDEPQGYYGYAVEQSLGKDTPSGHWELAGVPVLFEWGYFPDTPNCFPEKLIADFIRETKIAGVLGLKHASGTHIIDELGEAHILSNQPIVYTSADSVFQIAAHEDYFGLDRLYEICEVARRLVDEYQIGRVIARPFIGKPGAFTRTGNRKDYATLPPAPTLLDKLKANNREVIAIGKVADIYAHQGLTQTIKADGNMALFDATLKAMNTAPSGSLVFTNFVDFDSSFGHRRDVIGYARALEAFDARLPELLSILQPDDLVVIAADHGCDPTQPGSDHTREHIPVLAFGKNTPSCFIGRRDSFADIGQSIAEYLAIEPLENGVSFLKTVAPDNVS</sequence>
<dbReference type="PANTHER" id="PTHR21110">
    <property type="entry name" value="PHOSPHOPENTOMUTASE"/>
    <property type="match status" value="1"/>
</dbReference>
<feature type="binding site" evidence="6">
    <location>
        <position position="346"/>
    </location>
    <ligand>
        <name>Mn(2+)</name>
        <dbReference type="ChEBI" id="CHEBI:29035"/>
        <label>1</label>
    </ligand>
</feature>
<dbReference type="GO" id="GO:0000287">
    <property type="term" value="F:magnesium ion binding"/>
    <property type="evidence" value="ECO:0007669"/>
    <property type="project" value="UniProtKB-UniRule"/>
</dbReference>
<organism evidence="9 10">
    <name type="scientific">Legionella quinlivanii</name>
    <dbReference type="NCBI Taxonomy" id="45073"/>
    <lineage>
        <taxon>Bacteria</taxon>
        <taxon>Pseudomonadati</taxon>
        <taxon>Pseudomonadota</taxon>
        <taxon>Gammaproteobacteria</taxon>
        <taxon>Legionellales</taxon>
        <taxon>Legionellaceae</taxon>
        <taxon>Legionella</taxon>
    </lineage>
</organism>
<evidence type="ECO:0000256" key="6">
    <source>
        <dbReference type="HAMAP-Rule" id="MF_00740"/>
    </source>
</evidence>
<proteinExistence type="inferred from homology"/>